<comment type="catalytic activity">
    <reaction evidence="1">
        <text>ATP + protein L-histidine = ADP + protein N-phospho-L-histidine.</text>
        <dbReference type="EC" id="2.7.13.3"/>
    </reaction>
</comment>
<evidence type="ECO:0000256" key="2">
    <source>
        <dbReference type="ARBA" id="ARBA00012438"/>
    </source>
</evidence>
<evidence type="ECO:0000259" key="7">
    <source>
        <dbReference type="PROSITE" id="PS50109"/>
    </source>
</evidence>
<dbReference type="GO" id="GO:0005886">
    <property type="term" value="C:plasma membrane"/>
    <property type="evidence" value="ECO:0007669"/>
    <property type="project" value="TreeGrafter"/>
</dbReference>
<organism evidence="8 9">
    <name type="scientific">Marinifilum breve</name>
    <dbReference type="NCBI Taxonomy" id="2184082"/>
    <lineage>
        <taxon>Bacteria</taxon>
        <taxon>Pseudomonadati</taxon>
        <taxon>Bacteroidota</taxon>
        <taxon>Bacteroidia</taxon>
        <taxon>Marinilabiliales</taxon>
        <taxon>Marinifilaceae</taxon>
    </lineage>
</organism>
<dbReference type="PANTHER" id="PTHR45453:SF1">
    <property type="entry name" value="PHOSPHATE REGULON SENSOR PROTEIN PHOR"/>
    <property type="match status" value="1"/>
</dbReference>
<evidence type="ECO:0000313" key="8">
    <source>
        <dbReference type="EMBL" id="PXY02528.1"/>
    </source>
</evidence>
<protein>
    <recommendedName>
        <fullName evidence="2">histidine kinase</fullName>
        <ecNumber evidence="2">2.7.13.3</ecNumber>
    </recommendedName>
</protein>
<evidence type="ECO:0000256" key="1">
    <source>
        <dbReference type="ARBA" id="ARBA00000085"/>
    </source>
</evidence>
<dbReference type="GO" id="GO:0004721">
    <property type="term" value="F:phosphoprotein phosphatase activity"/>
    <property type="evidence" value="ECO:0007669"/>
    <property type="project" value="TreeGrafter"/>
</dbReference>
<evidence type="ECO:0000256" key="6">
    <source>
        <dbReference type="ARBA" id="ARBA00023012"/>
    </source>
</evidence>
<name>A0A2V4A1L5_9BACT</name>
<sequence>MKYNIKLQNANELPCRLLLIKTLAHDLTSPIRTIYGYTCLLEDSNCSFKENELKEIYKIINELAKNAINQAEMLAKFNFDIELFIQNHIEFSFPTLIRNLLSEYTTRLDEKYLQVKSQINLSEGTIKANKYSLSIIIRNLIDNAVKFSPCHSEIVLSVEEEDQKIKFSLFNLFDKQSLLHLDRKSTKNIQIEGNGGLGLGLCYCKQIASITNIVLQFESIYGNGFLASVLFSNKP</sequence>
<evidence type="ECO:0000256" key="4">
    <source>
        <dbReference type="ARBA" id="ARBA00022679"/>
    </source>
</evidence>
<dbReference type="PROSITE" id="PS50109">
    <property type="entry name" value="HIS_KIN"/>
    <property type="match status" value="1"/>
</dbReference>
<evidence type="ECO:0000256" key="5">
    <source>
        <dbReference type="ARBA" id="ARBA00022777"/>
    </source>
</evidence>
<keyword evidence="3" id="KW-0597">Phosphoprotein</keyword>
<comment type="caution">
    <text evidence="8">The sequence shown here is derived from an EMBL/GenBank/DDBJ whole genome shotgun (WGS) entry which is preliminary data.</text>
</comment>
<reference evidence="8 9" key="1">
    <citation type="submission" date="2018-05" db="EMBL/GenBank/DDBJ databases">
        <title>Marinifilum breve JC075T sp. nov., a marine bacterium isolated from Yongle Blue Hole in the South China Sea.</title>
        <authorList>
            <person name="Fu T."/>
        </authorList>
    </citation>
    <scope>NUCLEOTIDE SEQUENCE [LARGE SCALE GENOMIC DNA]</scope>
    <source>
        <strain evidence="8 9">JC075</strain>
    </source>
</reference>
<dbReference type="SUPFAM" id="SSF55874">
    <property type="entry name" value="ATPase domain of HSP90 chaperone/DNA topoisomerase II/histidine kinase"/>
    <property type="match status" value="1"/>
</dbReference>
<dbReference type="PANTHER" id="PTHR45453">
    <property type="entry name" value="PHOSPHATE REGULON SENSOR PROTEIN PHOR"/>
    <property type="match status" value="1"/>
</dbReference>
<dbReference type="EC" id="2.7.13.3" evidence="2"/>
<dbReference type="InterPro" id="IPR036890">
    <property type="entry name" value="HATPase_C_sf"/>
</dbReference>
<gene>
    <name evidence="8" type="ORF">DF185_00085</name>
</gene>
<dbReference type="RefSeq" id="WP_110358689.1">
    <property type="nucleotide sequence ID" value="NZ_QFLI01000001.1"/>
</dbReference>
<accession>A0A2V4A1L5</accession>
<dbReference type="InterPro" id="IPR005467">
    <property type="entry name" value="His_kinase_dom"/>
</dbReference>
<dbReference type="Gene3D" id="3.30.565.10">
    <property type="entry name" value="Histidine kinase-like ATPase, C-terminal domain"/>
    <property type="match status" value="1"/>
</dbReference>
<dbReference type="OrthoDB" id="9780487at2"/>
<keyword evidence="5" id="KW-0418">Kinase</keyword>
<keyword evidence="9" id="KW-1185">Reference proteome</keyword>
<evidence type="ECO:0000256" key="3">
    <source>
        <dbReference type="ARBA" id="ARBA00022553"/>
    </source>
</evidence>
<dbReference type="GO" id="GO:0016036">
    <property type="term" value="P:cellular response to phosphate starvation"/>
    <property type="evidence" value="ECO:0007669"/>
    <property type="project" value="TreeGrafter"/>
</dbReference>
<feature type="domain" description="Histidine kinase" evidence="7">
    <location>
        <begin position="22"/>
        <end position="235"/>
    </location>
</feature>
<dbReference type="Proteomes" id="UP000248079">
    <property type="component" value="Unassembled WGS sequence"/>
</dbReference>
<keyword evidence="4" id="KW-0808">Transferase</keyword>
<dbReference type="EMBL" id="QFLI01000001">
    <property type="protein sequence ID" value="PXY02528.1"/>
    <property type="molecule type" value="Genomic_DNA"/>
</dbReference>
<keyword evidence="6" id="KW-0902">Two-component regulatory system</keyword>
<proteinExistence type="predicted"/>
<dbReference type="AlphaFoldDB" id="A0A2V4A1L5"/>
<dbReference type="InterPro" id="IPR050351">
    <property type="entry name" value="BphY/WalK/GraS-like"/>
</dbReference>
<evidence type="ECO:0000313" key="9">
    <source>
        <dbReference type="Proteomes" id="UP000248079"/>
    </source>
</evidence>
<dbReference type="GO" id="GO:0000155">
    <property type="term" value="F:phosphorelay sensor kinase activity"/>
    <property type="evidence" value="ECO:0007669"/>
    <property type="project" value="TreeGrafter"/>
</dbReference>